<gene>
    <name evidence="1" type="ORF">ccrud_00395</name>
</gene>
<name>A0A172QQ76_9CORY</name>
<dbReference type="STRING" id="1652495.ccrud_00395"/>
<evidence type="ECO:0000313" key="1">
    <source>
        <dbReference type="EMBL" id="ANE02837.1"/>
    </source>
</evidence>
<organism evidence="1 2">
    <name type="scientific">Corynebacterium crudilactis</name>
    <dbReference type="NCBI Taxonomy" id="1652495"/>
    <lineage>
        <taxon>Bacteria</taxon>
        <taxon>Bacillati</taxon>
        <taxon>Actinomycetota</taxon>
        <taxon>Actinomycetes</taxon>
        <taxon>Mycobacteriales</taxon>
        <taxon>Corynebacteriaceae</taxon>
        <taxon>Corynebacterium</taxon>
    </lineage>
</organism>
<dbReference type="KEGG" id="ccjz:ccrud_00395"/>
<proteinExistence type="predicted"/>
<dbReference type="OrthoDB" id="9939266at2"/>
<sequence length="249" mass="28679">MDDDHDLFDPEVTVTYDLPDSTVEVYIDVHPHNGAAYDLQHMSFIASLRESVTTFCQLHHHYRQTPELLYHSDGPVGAVKYYTELAFAHSMIDALQEDRASTDLTRRVLLLNQLVESLNIAARRNPTIAQAAATAHYALQLAEEFDIAGSIDCIQGMDRTIPRDLGRFLPSDPEEQRGDEGKWVRQLRQLNDDCQDYPYFVFVDDTQTAEEHEQADFLDDKNKLIINISDDRLRWEHVHDGRRIFPHTV</sequence>
<accession>A0A172QQ76</accession>
<reference evidence="1 2" key="1">
    <citation type="submission" date="2016-05" db="EMBL/GenBank/DDBJ databases">
        <title>Complete genome sequence of Corynebacterium crudilactis, a new Corynebacterium species isolated from raw cow's milk.</title>
        <authorList>
            <person name="Christian R."/>
            <person name="Zimmermann J."/>
            <person name="Lipski A."/>
            <person name="Kalinowski J."/>
        </authorList>
    </citation>
    <scope>NUCLEOTIDE SEQUENCE [LARGE SCALE GENOMIC DNA]</scope>
    <source>
        <strain evidence="1 2">JZ16</strain>
    </source>
</reference>
<keyword evidence="2" id="KW-1185">Reference proteome</keyword>
<protein>
    <submittedName>
        <fullName evidence="1">Uncharacterized protein</fullName>
    </submittedName>
</protein>
<dbReference type="AlphaFoldDB" id="A0A172QQ76"/>
<dbReference type="RefSeq" id="WP_066563300.1">
    <property type="nucleotide sequence ID" value="NZ_CP015622.1"/>
</dbReference>
<dbReference type="Proteomes" id="UP000076929">
    <property type="component" value="Chromosome"/>
</dbReference>
<dbReference type="EMBL" id="CP015622">
    <property type="protein sequence ID" value="ANE02837.1"/>
    <property type="molecule type" value="Genomic_DNA"/>
</dbReference>
<evidence type="ECO:0000313" key="2">
    <source>
        <dbReference type="Proteomes" id="UP000076929"/>
    </source>
</evidence>